<keyword evidence="2" id="KW-1133">Transmembrane helix</keyword>
<feature type="transmembrane region" description="Helical" evidence="2">
    <location>
        <begin position="678"/>
        <end position="699"/>
    </location>
</feature>
<feature type="chain" id="PRO_5041212326" evidence="3">
    <location>
        <begin position="28"/>
        <end position="715"/>
    </location>
</feature>
<evidence type="ECO:0000256" key="1">
    <source>
        <dbReference type="SAM" id="MobiDB-lite"/>
    </source>
</evidence>
<dbReference type="SUPFAM" id="SSF53649">
    <property type="entry name" value="Alkaline phosphatase-like"/>
    <property type="match status" value="1"/>
</dbReference>
<keyword evidence="5" id="KW-1185">Reference proteome</keyword>
<feature type="region of interest" description="Disordered" evidence="1">
    <location>
        <begin position="93"/>
        <end position="118"/>
    </location>
</feature>
<feature type="transmembrane region" description="Helical" evidence="2">
    <location>
        <begin position="339"/>
        <end position="360"/>
    </location>
</feature>
<protein>
    <submittedName>
        <fullName evidence="4">Uncharacterized protein</fullName>
    </submittedName>
</protein>
<keyword evidence="3" id="KW-0732">Signal</keyword>
<keyword evidence="2" id="KW-0472">Membrane</keyword>
<keyword evidence="2" id="KW-0812">Transmembrane</keyword>
<feature type="transmembrane region" description="Helical" evidence="2">
    <location>
        <begin position="507"/>
        <end position="526"/>
    </location>
</feature>
<organism evidence="4 5">
    <name type="scientific">Solicola gregarius</name>
    <dbReference type="NCBI Taxonomy" id="2908642"/>
    <lineage>
        <taxon>Bacteria</taxon>
        <taxon>Bacillati</taxon>
        <taxon>Actinomycetota</taxon>
        <taxon>Actinomycetes</taxon>
        <taxon>Propionibacteriales</taxon>
        <taxon>Nocardioidaceae</taxon>
        <taxon>Solicola</taxon>
    </lineage>
</organism>
<evidence type="ECO:0000313" key="5">
    <source>
        <dbReference type="Proteomes" id="UP001164390"/>
    </source>
</evidence>
<gene>
    <name evidence="4" type="ORF">L0C25_10965</name>
</gene>
<dbReference type="AlphaFoldDB" id="A0AA46TMC4"/>
<feature type="transmembrane region" description="Helical" evidence="2">
    <location>
        <begin position="433"/>
        <end position="453"/>
    </location>
</feature>
<feature type="transmembrane region" description="Helical" evidence="2">
    <location>
        <begin position="611"/>
        <end position="635"/>
    </location>
</feature>
<dbReference type="RefSeq" id="WP_271636538.1">
    <property type="nucleotide sequence ID" value="NZ_CP094970.1"/>
</dbReference>
<dbReference type="InterPro" id="IPR017850">
    <property type="entry name" value="Alkaline_phosphatase_core_sf"/>
</dbReference>
<feature type="transmembrane region" description="Helical" evidence="2">
    <location>
        <begin position="372"/>
        <end position="394"/>
    </location>
</feature>
<feature type="transmembrane region" description="Helical" evidence="2">
    <location>
        <begin position="406"/>
        <end position="426"/>
    </location>
</feature>
<feature type="transmembrane region" description="Helical" evidence="2">
    <location>
        <begin position="559"/>
        <end position="576"/>
    </location>
</feature>
<dbReference type="Proteomes" id="UP001164390">
    <property type="component" value="Chromosome"/>
</dbReference>
<evidence type="ECO:0000313" key="4">
    <source>
        <dbReference type="EMBL" id="UYM07562.1"/>
    </source>
</evidence>
<evidence type="ECO:0000256" key="2">
    <source>
        <dbReference type="SAM" id="Phobius"/>
    </source>
</evidence>
<feature type="transmembrane region" description="Helical" evidence="2">
    <location>
        <begin position="473"/>
        <end position="495"/>
    </location>
</feature>
<name>A0AA46TMC4_9ACTN</name>
<proteinExistence type="predicted"/>
<accession>A0AA46TMC4</accession>
<sequence length="715" mass="73794">MITLGRALIAACLAVIALGTFTPPAAADDVLPPAPVAYVGAGSLRWDQLTPQTTPTLWRLVGDSAVASMSVRSARDVTCSLDAWLTIGAGSKALSAEPTGDRSSLNPGQLEGELPASCPAMPEVNGGSVADWQKYVDLQTDASGAYGRPGTIGEALADAGVCATAIGPGAAVALARTDGSVARYQTEWSRRAQVDCPVTAIDAGDLAGDHEDPTEAELGRIDALVADVIEAAPGGSYVIVSGTTDSEHAPTRPQVAMLYEVGSGEAAWLTSETTRRSGHVHIGDVGATILAAAGVDADQVDARTMTVADERDLSIADTVADREDVAELSTVIPDDGPVFGAWIVAVPLAVMAASLIALIARRRGAAWARHPAFVRIGIVAALFATAIPSALYLATAAQWWHSDHPTITLATVVVAIAAVITGLCLILRWDRPYRFVAVQSGITFAALTVDGVIGTPLQVGSLLAAGPVYGGRFFGFGNVTFVVYAVSAMLVAAVVAQELRRRAMPRAALLSAVGIGLVAIAVDGWPTFGADFGGMLSLVPGVLVLVLLLAGVRLGWGRLVAAAASGALVVALVSYLDYLRPPGERSHFGSFIARVRDGEAWDLLDNKIDALVASFSGPVGWLEIAGFAIGVAAVLRPARLHVPELAGLYDAWPTLRPALIAIVVTCGIGSLVNDSGVLVSGLAVVTVAPPMIATCAWYATRSPSVEEVTAHDRAL</sequence>
<feature type="transmembrane region" description="Helical" evidence="2">
    <location>
        <begin position="532"/>
        <end position="552"/>
    </location>
</feature>
<evidence type="ECO:0000256" key="3">
    <source>
        <dbReference type="SAM" id="SignalP"/>
    </source>
</evidence>
<dbReference type="EMBL" id="CP094970">
    <property type="protein sequence ID" value="UYM07562.1"/>
    <property type="molecule type" value="Genomic_DNA"/>
</dbReference>
<feature type="signal peptide" evidence="3">
    <location>
        <begin position="1"/>
        <end position="27"/>
    </location>
</feature>
<dbReference type="KEGG" id="sgrg:L0C25_10965"/>
<feature type="transmembrane region" description="Helical" evidence="2">
    <location>
        <begin position="655"/>
        <end position="672"/>
    </location>
</feature>
<reference evidence="4" key="1">
    <citation type="submission" date="2022-01" db="EMBL/GenBank/DDBJ databases">
        <title>Nocardioidaceae gen. sp. A5X3R13.</title>
        <authorList>
            <person name="Lopez Marin M.A."/>
            <person name="Uhlik O."/>
        </authorList>
    </citation>
    <scope>NUCLEOTIDE SEQUENCE</scope>
    <source>
        <strain evidence="4">A5X3R13</strain>
    </source>
</reference>